<keyword evidence="2 4" id="KW-0175">Coiled coil</keyword>
<evidence type="ECO:0000256" key="5">
    <source>
        <dbReference type="SAM" id="MobiDB-lite"/>
    </source>
</evidence>
<evidence type="ECO:0000256" key="1">
    <source>
        <dbReference type="ARBA" id="ARBA00004123"/>
    </source>
</evidence>
<feature type="region of interest" description="Disordered" evidence="5">
    <location>
        <begin position="1"/>
        <end position="102"/>
    </location>
</feature>
<feature type="coiled-coil region" evidence="4">
    <location>
        <begin position="963"/>
        <end position="997"/>
    </location>
</feature>
<dbReference type="Proteomes" id="UP000769528">
    <property type="component" value="Unassembled WGS sequence"/>
</dbReference>
<evidence type="ECO:0000256" key="3">
    <source>
        <dbReference type="ARBA" id="ARBA00023242"/>
    </source>
</evidence>
<feature type="coiled-coil region" evidence="4">
    <location>
        <begin position="329"/>
        <end position="433"/>
    </location>
</feature>
<feature type="coiled-coil region" evidence="4">
    <location>
        <begin position="1240"/>
        <end position="1299"/>
    </location>
</feature>
<feature type="coiled-coil region" evidence="4">
    <location>
        <begin position="700"/>
        <end position="762"/>
    </location>
</feature>
<dbReference type="OrthoDB" id="343070at2759"/>
<evidence type="ECO:0008006" key="11">
    <source>
        <dbReference type="Google" id="ProtNLM"/>
    </source>
</evidence>
<dbReference type="Gene3D" id="1.20.5.340">
    <property type="match status" value="1"/>
</dbReference>
<feature type="coiled-coil region" evidence="4">
    <location>
        <begin position="1462"/>
        <end position="1558"/>
    </location>
</feature>
<feature type="coiled-coil region" evidence="4">
    <location>
        <begin position="1328"/>
        <end position="1436"/>
    </location>
</feature>
<dbReference type="GO" id="GO:0006406">
    <property type="term" value="P:mRNA export from nucleus"/>
    <property type="evidence" value="ECO:0007669"/>
    <property type="project" value="TreeGrafter"/>
</dbReference>
<organism evidence="9 10">
    <name type="scientific">Wickerhamomyces mucosus</name>
    <dbReference type="NCBI Taxonomy" id="1378264"/>
    <lineage>
        <taxon>Eukaryota</taxon>
        <taxon>Fungi</taxon>
        <taxon>Dikarya</taxon>
        <taxon>Ascomycota</taxon>
        <taxon>Saccharomycotina</taxon>
        <taxon>Saccharomycetes</taxon>
        <taxon>Phaffomycetales</taxon>
        <taxon>Wickerhamomycetaceae</taxon>
        <taxon>Wickerhamomyces</taxon>
    </lineage>
</organism>
<feature type="coiled-coil region" evidence="4">
    <location>
        <begin position="1602"/>
        <end position="1629"/>
    </location>
</feature>
<feature type="domain" description="Nucleoprotein TPR/MPL1" evidence="7">
    <location>
        <begin position="442"/>
        <end position="517"/>
    </location>
</feature>
<feature type="coiled-coil region" evidence="4">
    <location>
        <begin position="494"/>
        <end position="521"/>
    </location>
</feature>
<evidence type="ECO:0000259" key="7">
    <source>
        <dbReference type="Pfam" id="PF25481"/>
    </source>
</evidence>
<dbReference type="Pfam" id="PF25785">
    <property type="entry name" value="TPR"/>
    <property type="match status" value="1"/>
</dbReference>
<reference evidence="9" key="2">
    <citation type="submission" date="2021-01" db="EMBL/GenBank/DDBJ databases">
        <authorList>
            <person name="Schikora-Tamarit M.A."/>
        </authorList>
    </citation>
    <scope>NUCLEOTIDE SEQUENCE</scope>
    <source>
        <strain evidence="9">CBS6341</strain>
    </source>
</reference>
<dbReference type="EMBL" id="JAEUBF010001424">
    <property type="protein sequence ID" value="KAH3666591.1"/>
    <property type="molecule type" value="Genomic_DNA"/>
</dbReference>
<accession>A0A9P8T645</accession>
<dbReference type="InterPro" id="IPR057577">
    <property type="entry name" value="Nucleoprot-TPR/MLP1_dom"/>
</dbReference>
<evidence type="ECO:0000313" key="9">
    <source>
        <dbReference type="EMBL" id="KAH3666591.1"/>
    </source>
</evidence>
<reference evidence="9" key="1">
    <citation type="journal article" date="2021" name="Open Biol.">
        <title>Shared evolutionary footprints suggest mitochondrial oxidative damage underlies multiple complex I losses in fungi.</title>
        <authorList>
            <person name="Schikora-Tamarit M.A."/>
            <person name="Marcet-Houben M."/>
            <person name="Nosek J."/>
            <person name="Gabaldon T."/>
        </authorList>
    </citation>
    <scope>NUCLEOTIDE SEQUENCE</scope>
    <source>
        <strain evidence="9">CBS6341</strain>
    </source>
</reference>
<feature type="compositionally biased region" description="Basic and acidic residues" evidence="5">
    <location>
        <begin position="1962"/>
        <end position="1989"/>
    </location>
</feature>
<evidence type="ECO:0000256" key="2">
    <source>
        <dbReference type="ARBA" id="ARBA00023054"/>
    </source>
</evidence>
<dbReference type="InterPro" id="IPR057974">
    <property type="entry name" value="NUA/TPR/MLP1-2-like_dom"/>
</dbReference>
<dbReference type="GO" id="GO:0006606">
    <property type="term" value="P:protein import into nucleus"/>
    <property type="evidence" value="ECO:0007669"/>
    <property type="project" value="InterPro"/>
</dbReference>
<feature type="coiled-coil region" evidence="4">
    <location>
        <begin position="1153"/>
        <end position="1214"/>
    </location>
</feature>
<proteinExistence type="predicted"/>
<feature type="compositionally biased region" description="Low complexity" evidence="5">
    <location>
        <begin position="2016"/>
        <end position="2065"/>
    </location>
</feature>
<dbReference type="PANTHER" id="PTHR18898">
    <property type="entry name" value="NUCLEOPROTEIN TPR-RELATED"/>
    <property type="match status" value="1"/>
</dbReference>
<evidence type="ECO:0000313" key="10">
    <source>
        <dbReference type="Proteomes" id="UP000769528"/>
    </source>
</evidence>
<dbReference type="PANTHER" id="PTHR18898:SF2">
    <property type="entry name" value="NUCLEOPROTEIN TPR"/>
    <property type="match status" value="1"/>
</dbReference>
<dbReference type="Pfam" id="PF07926">
    <property type="entry name" value="TPR_MLP1_2"/>
    <property type="match status" value="1"/>
</dbReference>
<evidence type="ECO:0000256" key="4">
    <source>
        <dbReference type="SAM" id="Coils"/>
    </source>
</evidence>
<feature type="region of interest" description="Disordered" evidence="5">
    <location>
        <begin position="1939"/>
        <end position="2086"/>
    </location>
</feature>
<evidence type="ECO:0000259" key="8">
    <source>
        <dbReference type="Pfam" id="PF25785"/>
    </source>
</evidence>
<feature type="compositionally biased region" description="Polar residues" evidence="5">
    <location>
        <begin position="1"/>
        <end position="14"/>
    </location>
</feature>
<keyword evidence="3" id="KW-0539">Nucleus</keyword>
<feature type="coiled-coil region" evidence="4">
    <location>
        <begin position="828"/>
        <end position="877"/>
    </location>
</feature>
<feature type="compositionally biased region" description="Polar residues" evidence="5">
    <location>
        <begin position="1995"/>
        <end position="2006"/>
    </location>
</feature>
<protein>
    <recommendedName>
        <fullName evidence="11">Nucleoprotein TPR/MLP1 domain-containing protein</fullName>
    </recommendedName>
</protein>
<feature type="region of interest" description="Disordered" evidence="5">
    <location>
        <begin position="1766"/>
        <end position="1856"/>
    </location>
</feature>
<dbReference type="InterPro" id="IPR012929">
    <property type="entry name" value="Nucleoprot-TPR/MLP1-2_dom"/>
</dbReference>
<keyword evidence="10" id="KW-1185">Reference proteome</keyword>
<feature type="compositionally biased region" description="Basic and acidic residues" evidence="5">
    <location>
        <begin position="1817"/>
        <end position="1831"/>
    </location>
</feature>
<name>A0A9P8T645_9ASCO</name>
<feature type="compositionally biased region" description="Basic and acidic residues" evidence="5">
    <location>
        <begin position="1786"/>
        <end position="1808"/>
    </location>
</feature>
<gene>
    <name evidence="9" type="ORF">WICMUC_005575</name>
</gene>
<dbReference type="Pfam" id="PF25481">
    <property type="entry name" value="Nucleoprot-TPR"/>
    <property type="match status" value="1"/>
</dbReference>
<dbReference type="GO" id="GO:0017056">
    <property type="term" value="F:structural constituent of nuclear pore"/>
    <property type="evidence" value="ECO:0007669"/>
    <property type="project" value="TreeGrafter"/>
</dbReference>
<feature type="domain" description="NUA/TPR/MLP1-2-like" evidence="8">
    <location>
        <begin position="729"/>
        <end position="836"/>
    </location>
</feature>
<dbReference type="GO" id="GO:0005643">
    <property type="term" value="C:nuclear pore"/>
    <property type="evidence" value="ECO:0007669"/>
    <property type="project" value="TreeGrafter"/>
</dbReference>
<feature type="compositionally biased region" description="Basic and acidic residues" evidence="5">
    <location>
        <begin position="1841"/>
        <end position="1856"/>
    </location>
</feature>
<feature type="domain" description="Nucleoprotein TPR/MLP1-2" evidence="6">
    <location>
        <begin position="1292"/>
        <end position="1419"/>
    </location>
</feature>
<feature type="coiled-coil region" evidence="4">
    <location>
        <begin position="586"/>
        <end position="613"/>
    </location>
</feature>
<evidence type="ECO:0000259" key="6">
    <source>
        <dbReference type="Pfam" id="PF07926"/>
    </source>
</evidence>
<comment type="caution">
    <text evidence="9">The sequence shown here is derived from an EMBL/GenBank/DDBJ whole genome shotgun (WGS) entry which is preliminary data.</text>
</comment>
<comment type="subcellular location">
    <subcellularLocation>
        <location evidence="1">Nucleus</location>
    </subcellularLocation>
</comment>
<feature type="compositionally biased region" description="Basic and acidic residues" evidence="5">
    <location>
        <begin position="2071"/>
        <end position="2086"/>
    </location>
</feature>
<sequence>MQDENQTNKANLEDQTVYYETENLTSEEPHQPEVISSQNQDSEIVELDSDNGSLNLEDVPENSEAHQDTSYEENYNSGIEVDKKDDETIDDAIENYDQQDIPVDENDQTMLAEFHLVQDGENLLASIAQQAQQLQGTETSNISVPGTNNISPVTRPSANVLLGSQSSLEISKQHEPFEVAKDDSVVEREFEQKHDLKFTPIAQKSAELLQSTEPIISQIEQDQSLHENEEQKLPDFSEGVVEGSNQLETVNSIPELANLQQKTHAQSEEADINSISSFLNVESNILASIDTVILAKLQEKVTEFNDLKSDKILLEVNLENTSHLLNKKIDLFKSQLNKSQALNNDLREKITSLERSKVDAETRLTELESRFNETSSRSSKSLAEINEIQEQRRKTFDLLEKKNNELAAISRELDESQNQNSVLRKNLLELETSNQSSNSSYIHSQIKIQSLDTQLDLVKKNNEWLNGELNQITSDYTQFRKDKSLETTNLQLELDQKVNELKSLTLKHENLSDRFTEASKKLDDSLLKIKTLSDEISLNKEEFFKEISIKDRLVSLLKSSQEGNKAKIQELENYISNSKSVIGNKSAVLQTTIDEYKLKLEEAEAKIEHLQSTIDELSVPIERSDPNSSISSAILSPSAKTIASKIPGTSLTQLYHDYSLLKKQLILERRAKERMQQQIDAFIDELERKSPLINAGKEKVEFLQEELTELSIILENTSKEKDTLQKLYNESTKDLQNHTFQIASLNKQKVDLARQVQTLICQVTIRGDANGPLTPAEKQALERISKGDKVLNESDTDILISERLVTFRNITELQAKNEELLRITRELGSRLEAEEKTSKAKLESLENDAIEEAKEAILSLQDEIKSTETQLNSVTRERDIFRAIASNKGSSGNILTDDLSSQSISNTQHNDTLGKQYEQAQREIKEAHDQLKQIKVEYETTISLLNKQISSLSSERSELSINLARSRSSNELIEERYKSLQENLKYSKSELDELRKRSDLLQESLTKQDLRTQQAAEELIQTKSLVESLRSETLNLKAEKHLWQTIEKRLNEENQALIQERSRLNSLLLSVQTLEKEREDSANDSHRRLLNQTHSLELELTSVRSRLNDSSVELKDVLSKKDADSYAYQERIDSLRSELSSTREELIVKKGDAEQLQSKVDFLTTKLKSTESQLKGYQTLSSESINSDPSSNEAFKLKKQLEDTKLELEEANQSIIKFKSISAATEEALNSINGSFDSYKETTNTKIAELETEKDGLIKKDNLLETQLNTLTEELAKTKATLSKDLENSESQISLLKSQLVHSSKLKEDYDAKVSVIEESYKQQVAIANEAQRNYDKELQKHAEVSKAVSLLREESNEFKSQIQALSAAAQRAKDELAQSKESWGTQRVDLEEELRSAKERVQDLTSQNHLLYNQIDSLTNQISSSKSQLKLSEDDNSSSYDDLRELIVLLRREKEISDAQLDITDRDLKRIRQQYEITNNELSKVKLELDKLKIHQSESDRLSKEHTALLNEIQQLNLLRESNTTLRSELHSNVARVKELETKLDEAYSKVQPLETQVVQLTAEIQSKGQEIKLVIEEKDRWKQRSQDILSKYDRIDPQEHSKLKVEVDELRSKNEETTKSLDEGKQKFVEISDRFERVKKEAQEKLHKRAAEFKTLTAQFNESEKQLKELKDLKEKSVLEISNLNEQLKSAKDSESKSTVASTELTTVKTQLADAEKQLAEKSKEISLLKEAEAKYTALSKIKDELDAKVKSLERDVTNLKKELEAAKDHSTKSASAAPVDNSELIKAKQELSKQRDESKKFKDQLTHQVQQANKAKDELAKQVKDLKSKLNASSNKDAPNKDASNKDASLKEQAEKLRKEFDIELKNTVEKELESLKSRLRQPTEEKIQRVTEARVAKLEEELKKKYDEAHAELENKAKSDNSKVDEALLAEIKKKSFDEGRAATMKEVQMRSKLLQGKVEKTNREKKELEEQKKKLEKELAKLKSPEATVSVPSDDTNTTKVSVAPPPDHGPTTATTAPAATSTSTNTNTSKPNPSDTAANPSASSDIANSASISTNNDAAGTSQKRPAEDEGDSPEKKIKS</sequence>
<feature type="coiled-coil region" evidence="4">
    <location>
        <begin position="910"/>
        <end position="937"/>
    </location>
</feature>